<dbReference type="GO" id="GO:0009507">
    <property type="term" value="C:chloroplast"/>
    <property type="evidence" value="ECO:0007669"/>
    <property type="project" value="TreeGrafter"/>
</dbReference>
<dbReference type="STRING" id="3076.A0A2P6TTM6"/>
<dbReference type="SUPFAM" id="SSF53474">
    <property type="entry name" value="alpha/beta-Hydrolases"/>
    <property type="match status" value="1"/>
</dbReference>
<dbReference type="OrthoDB" id="408373at2759"/>
<proteinExistence type="predicted"/>
<dbReference type="FunFam" id="3.40.50.1820:FF:000174">
    <property type="entry name" value="Predicted protein"/>
    <property type="match status" value="1"/>
</dbReference>
<feature type="domain" description="AB hydrolase-1" evidence="1">
    <location>
        <begin position="88"/>
        <end position="346"/>
    </location>
</feature>
<dbReference type="PANTHER" id="PTHR46438:SF7">
    <property type="entry name" value="ALPHA_BETA-HYDROLASES SUPERFAMILY PROTEIN"/>
    <property type="match status" value="1"/>
</dbReference>
<dbReference type="InterPro" id="IPR029058">
    <property type="entry name" value="AB_hydrolase_fold"/>
</dbReference>
<dbReference type="GO" id="GO:0015994">
    <property type="term" value="P:chlorophyll metabolic process"/>
    <property type="evidence" value="ECO:0007669"/>
    <property type="project" value="TreeGrafter"/>
</dbReference>
<organism evidence="2 3">
    <name type="scientific">Chlorella sorokiniana</name>
    <name type="common">Freshwater green alga</name>
    <dbReference type="NCBI Taxonomy" id="3076"/>
    <lineage>
        <taxon>Eukaryota</taxon>
        <taxon>Viridiplantae</taxon>
        <taxon>Chlorophyta</taxon>
        <taxon>core chlorophytes</taxon>
        <taxon>Trebouxiophyceae</taxon>
        <taxon>Chlorellales</taxon>
        <taxon>Chlorellaceae</taxon>
        <taxon>Chlorella clade</taxon>
        <taxon>Chlorella</taxon>
    </lineage>
</organism>
<accession>A0A2P6TTM6</accession>
<dbReference type="InterPro" id="IPR000073">
    <property type="entry name" value="AB_hydrolase_1"/>
</dbReference>
<gene>
    <name evidence="2" type="ORF">C2E21_3784</name>
</gene>
<dbReference type="AlphaFoldDB" id="A0A2P6TTM6"/>
<dbReference type="Gene3D" id="3.40.50.1820">
    <property type="entry name" value="alpha/beta hydrolase"/>
    <property type="match status" value="1"/>
</dbReference>
<dbReference type="PANTHER" id="PTHR46438">
    <property type="entry name" value="ALPHA/BETA-HYDROLASES SUPERFAMILY PROTEIN"/>
    <property type="match status" value="1"/>
</dbReference>
<comment type="caution">
    <text evidence="2">The sequence shown here is derived from an EMBL/GenBank/DDBJ whole genome shotgun (WGS) entry which is preliminary data.</text>
</comment>
<dbReference type="PRINTS" id="PR00111">
    <property type="entry name" value="ABHYDROLASE"/>
</dbReference>
<name>A0A2P6TTM6_CHLSO</name>
<dbReference type="EMBL" id="LHPG02000007">
    <property type="protein sequence ID" value="PRW57403.1"/>
    <property type="molecule type" value="Genomic_DNA"/>
</dbReference>
<keyword evidence="3" id="KW-1185">Reference proteome</keyword>
<dbReference type="PRINTS" id="PR00412">
    <property type="entry name" value="EPOXHYDRLASE"/>
</dbReference>
<dbReference type="Pfam" id="PF12697">
    <property type="entry name" value="Abhydrolase_6"/>
    <property type="match status" value="1"/>
</dbReference>
<evidence type="ECO:0000313" key="2">
    <source>
        <dbReference type="EMBL" id="PRW57403.1"/>
    </source>
</evidence>
<dbReference type="Proteomes" id="UP000239899">
    <property type="component" value="Unassembled WGS sequence"/>
</dbReference>
<evidence type="ECO:0000259" key="1">
    <source>
        <dbReference type="Pfam" id="PF12697"/>
    </source>
</evidence>
<sequence length="569" mass="59834">MQRALPLAALPGAACCPSRHRPTATRPHVAPGRRAVVPAAEAGAAAGAPEVAAAAATAAPAAQLWSTHSWSWRGHTVRYATAGCGPAVVLVHGFGASSRHWRRNIGVLADAGFKVYAIDLIGQGGSDKPALDYSMELWGEQVCDFLDEFVQQPAVLVGNSIGSLTSLVAASAKPERVAGLALLNCAGGMNNKAIVDDWRIKLALPLFLLIDLLLKTPPIAQRLFDRFRTPDNIRNILQNVYGNPAAVDDELVDLIYQPSTDEGALDAFVSIMTGPPGPRPDVLLRDVIPQELPLLVLWGDRDPFTPADGPVGRFFQALPQQRDNTTFTFLPGVGHCPHDDAPELVHDQLLPFLASWPSSRSGGKGTAKHTMLLELEHLGALPELEEFGCSQQWQTSSSFSDLELTGSGSATSWLGCDLLMDVEEEEYSSKLLSQEFVAAPQPAPALVPQPAAAPAATISGYSSAANLYSGASPYGAPHHAAPAQGVPAVIAAMLPAPASPATSGSHQHSSLCGASAAAMAPLLECSRASSPEPDWRDEEAVRLAGLALQLAQGDASHAMAQLLSWATAH</sequence>
<protein>
    <submittedName>
        <fullName evidence="2">Hydrolase-like</fullName>
    </submittedName>
</protein>
<evidence type="ECO:0000313" key="3">
    <source>
        <dbReference type="Proteomes" id="UP000239899"/>
    </source>
</evidence>
<dbReference type="GO" id="GO:0047746">
    <property type="term" value="F:chlorophyllase activity"/>
    <property type="evidence" value="ECO:0007669"/>
    <property type="project" value="TreeGrafter"/>
</dbReference>
<dbReference type="InterPro" id="IPR000639">
    <property type="entry name" value="Epox_hydrolase-like"/>
</dbReference>
<reference evidence="2 3" key="1">
    <citation type="journal article" date="2018" name="Plant J.">
        <title>Genome sequences of Chlorella sorokiniana UTEX 1602 and Micractinium conductrix SAG 241.80: implications to maltose excretion by a green alga.</title>
        <authorList>
            <person name="Arriola M.B."/>
            <person name="Velmurugan N."/>
            <person name="Zhang Y."/>
            <person name="Plunkett M.H."/>
            <person name="Hondzo H."/>
            <person name="Barney B.M."/>
        </authorList>
    </citation>
    <scope>NUCLEOTIDE SEQUENCE [LARGE SCALE GENOMIC DNA]</scope>
    <source>
        <strain evidence="3">UTEX 1602</strain>
    </source>
</reference>